<gene>
    <name evidence="4" type="primary">purN</name>
    <name evidence="6" type="ORF">H9892_02115</name>
</gene>
<dbReference type="EC" id="2.1.2.2" evidence="4"/>
<evidence type="ECO:0000256" key="4">
    <source>
        <dbReference type="HAMAP-Rule" id="MF_01930"/>
    </source>
</evidence>
<dbReference type="GO" id="GO:0004644">
    <property type="term" value="F:phosphoribosylglycinamide formyltransferase activity"/>
    <property type="evidence" value="ECO:0007669"/>
    <property type="project" value="UniProtKB-UniRule"/>
</dbReference>
<comment type="pathway">
    <text evidence="1 4">Purine metabolism; IMP biosynthesis via de novo pathway; N(2)-formyl-N(1)-(5-phospho-D-ribosyl)glycinamide from N(1)-(5-phospho-D-ribosyl)glycinamide (10-formyl THF route): step 1/1.</text>
</comment>
<dbReference type="NCBIfam" id="TIGR00639">
    <property type="entry name" value="PurN"/>
    <property type="match status" value="1"/>
</dbReference>
<evidence type="ECO:0000256" key="1">
    <source>
        <dbReference type="ARBA" id="ARBA00005054"/>
    </source>
</evidence>
<evidence type="ECO:0000313" key="7">
    <source>
        <dbReference type="Proteomes" id="UP000823990"/>
    </source>
</evidence>
<reference evidence="6" key="1">
    <citation type="journal article" date="2021" name="PeerJ">
        <title>Extensive microbial diversity within the chicken gut microbiome revealed by metagenomics and culture.</title>
        <authorList>
            <person name="Gilroy R."/>
            <person name="Ravi A."/>
            <person name="Getino M."/>
            <person name="Pursley I."/>
            <person name="Horton D.L."/>
            <person name="Alikhan N.F."/>
            <person name="Baker D."/>
            <person name="Gharbi K."/>
            <person name="Hall N."/>
            <person name="Watson M."/>
            <person name="Adriaenssens E.M."/>
            <person name="Foster-Nyarko E."/>
            <person name="Jarju S."/>
            <person name="Secka A."/>
            <person name="Antonio M."/>
            <person name="Oren A."/>
            <person name="Chaudhuri R.R."/>
            <person name="La Ragione R."/>
            <person name="Hildebrand F."/>
            <person name="Pallen M.J."/>
        </authorList>
    </citation>
    <scope>NUCLEOTIDE SEQUENCE</scope>
    <source>
        <strain evidence="6">12435</strain>
    </source>
</reference>
<dbReference type="InterPro" id="IPR002376">
    <property type="entry name" value="Formyl_transf_N"/>
</dbReference>
<comment type="function">
    <text evidence="4">Catalyzes the transfer of a formyl group from 10-formyltetrahydrofolate to 5-phospho-ribosyl-glycinamide (GAR), producing 5-phospho-ribosyl-N-formylglycinamide (FGAR) and tetrahydrofolate.</text>
</comment>
<organism evidence="6 7">
    <name type="scientific">Candidatus Protoclostridium stercorigallinarum</name>
    <dbReference type="NCBI Taxonomy" id="2838741"/>
    <lineage>
        <taxon>Bacteria</taxon>
        <taxon>Bacillati</taxon>
        <taxon>Bacillota</taxon>
        <taxon>Clostridia</taxon>
        <taxon>Candidatus Protoclostridium</taxon>
    </lineage>
</organism>
<name>A0A9D1Q0L1_9FIRM</name>
<feature type="active site" description="Proton donor" evidence="4">
    <location>
        <position position="109"/>
    </location>
</feature>
<feature type="domain" description="Formyl transferase N-terminal" evidence="5">
    <location>
        <begin position="2"/>
        <end position="188"/>
    </location>
</feature>
<feature type="binding site" evidence="4">
    <location>
        <position position="68"/>
    </location>
    <ligand>
        <name>(6R)-10-formyltetrahydrofolate</name>
        <dbReference type="ChEBI" id="CHEBI:195366"/>
    </ligand>
</feature>
<feature type="binding site" evidence="4">
    <location>
        <begin position="12"/>
        <end position="14"/>
    </location>
    <ligand>
        <name>N(1)-(5-phospho-beta-D-ribosyl)glycinamide</name>
        <dbReference type="ChEBI" id="CHEBI:143788"/>
    </ligand>
</feature>
<dbReference type="Pfam" id="PF00551">
    <property type="entry name" value="Formyl_trans_N"/>
    <property type="match status" value="1"/>
</dbReference>
<evidence type="ECO:0000313" key="6">
    <source>
        <dbReference type="EMBL" id="HIW02114.1"/>
    </source>
</evidence>
<feature type="binding site" evidence="4">
    <location>
        <position position="107"/>
    </location>
    <ligand>
        <name>(6R)-10-formyltetrahydrofolate</name>
        <dbReference type="ChEBI" id="CHEBI:195366"/>
    </ligand>
</feature>
<dbReference type="GO" id="GO:0005737">
    <property type="term" value="C:cytoplasm"/>
    <property type="evidence" value="ECO:0007669"/>
    <property type="project" value="TreeGrafter"/>
</dbReference>
<dbReference type="SUPFAM" id="SSF53328">
    <property type="entry name" value="Formyltransferase"/>
    <property type="match status" value="1"/>
</dbReference>
<feature type="site" description="Raises pKa of active site His" evidence="4">
    <location>
        <position position="150"/>
    </location>
</feature>
<dbReference type="Gene3D" id="3.40.50.170">
    <property type="entry name" value="Formyl transferase, N-terminal domain"/>
    <property type="match status" value="1"/>
</dbReference>
<proteinExistence type="inferred from homology"/>
<dbReference type="InterPro" id="IPR036477">
    <property type="entry name" value="Formyl_transf_N_sf"/>
</dbReference>
<sequence length="208" mass="22982">MKKLALLVSGSGTNMQAIMDACASGEIDGRIAVVISSNHEAYALVRAEGAKIPNYVCCKKDYPSAEARDREILRLLKMYDVDYVVLAGYLGILPQFIIDEYPYRIVNIHPSLLPKFGGRNYYGIRVHKAVIEAGETESGATAHFVSSDVDGGLIIRQQKLTVYKGDTPEALQKRILSQIEHPMLVSVIKDLCDDKIKVIDGKVVTVER</sequence>
<dbReference type="GO" id="GO:0006189">
    <property type="term" value="P:'de novo' IMP biosynthetic process"/>
    <property type="evidence" value="ECO:0007669"/>
    <property type="project" value="UniProtKB-UniRule"/>
</dbReference>
<comment type="caution">
    <text evidence="4">Lacks conserved residue(s) required for the propagation of feature annotation.</text>
</comment>
<keyword evidence="3 4" id="KW-0658">Purine biosynthesis</keyword>
<dbReference type="EMBL" id="DXHS01000036">
    <property type="protein sequence ID" value="HIW02114.1"/>
    <property type="molecule type" value="Genomic_DNA"/>
</dbReference>
<dbReference type="InterPro" id="IPR004607">
    <property type="entry name" value="GART"/>
</dbReference>
<reference evidence="6" key="2">
    <citation type="submission" date="2021-04" db="EMBL/GenBank/DDBJ databases">
        <authorList>
            <person name="Gilroy R."/>
        </authorList>
    </citation>
    <scope>NUCLEOTIDE SEQUENCE</scope>
    <source>
        <strain evidence="6">12435</strain>
    </source>
</reference>
<evidence type="ECO:0000256" key="2">
    <source>
        <dbReference type="ARBA" id="ARBA00022679"/>
    </source>
</evidence>
<keyword evidence="2 4" id="KW-0808">Transferase</keyword>
<comment type="similarity">
    <text evidence="4">Belongs to the GART family.</text>
</comment>
<evidence type="ECO:0000259" key="5">
    <source>
        <dbReference type="Pfam" id="PF00551"/>
    </source>
</evidence>
<dbReference type="CDD" id="cd08645">
    <property type="entry name" value="FMT_core_GART"/>
    <property type="match status" value="1"/>
</dbReference>
<comment type="catalytic activity">
    <reaction evidence="4">
        <text>N(1)-(5-phospho-beta-D-ribosyl)glycinamide + (6R)-10-formyltetrahydrofolate = N(2)-formyl-N(1)-(5-phospho-beta-D-ribosyl)glycinamide + (6S)-5,6,7,8-tetrahydrofolate + H(+)</text>
        <dbReference type="Rhea" id="RHEA:15053"/>
        <dbReference type="ChEBI" id="CHEBI:15378"/>
        <dbReference type="ChEBI" id="CHEBI:57453"/>
        <dbReference type="ChEBI" id="CHEBI:143788"/>
        <dbReference type="ChEBI" id="CHEBI:147286"/>
        <dbReference type="ChEBI" id="CHEBI:195366"/>
        <dbReference type="EC" id="2.1.2.2"/>
    </reaction>
</comment>
<dbReference type="Proteomes" id="UP000823990">
    <property type="component" value="Unassembled WGS sequence"/>
</dbReference>
<protein>
    <recommendedName>
        <fullName evidence="4">Phosphoribosylglycinamide formyltransferase</fullName>
        <ecNumber evidence="4">2.1.2.2</ecNumber>
    </recommendedName>
    <alternativeName>
        <fullName evidence="4">5'-phosphoribosylglycinamide transformylase</fullName>
    </alternativeName>
    <alternativeName>
        <fullName evidence="4">GAR transformylase</fullName>
        <shortName evidence="4">GART</shortName>
    </alternativeName>
</protein>
<dbReference type="HAMAP" id="MF_01930">
    <property type="entry name" value="PurN"/>
    <property type="match status" value="1"/>
</dbReference>
<dbReference type="AlphaFoldDB" id="A0A9D1Q0L1"/>
<dbReference type="PANTHER" id="PTHR43369">
    <property type="entry name" value="PHOSPHORIBOSYLGLYCINAMIDE FORMYLTRANSFERASE"/>
    <property type="match status" value="1"/>
</dbReference>
<comment type="caution">
    <text evidence="6">The sequence shown here is derived from an EMBL/GenBank/DDBJ whole genome shotgun (WGS) entry which is preliminary data.</text>
</comment>
<evidence type="ECO:0000256" key="3">
    <source>
        <dbReference type="ARBA" id="ARBA00022755"/>
    </source>
</evidence>
<accession>A0A9D1Q0L1</accession>
<dbReference type="PANTHER" id="PTHR43369:SF2">
    <property type="entry name" value="PHOSPHORIBOSYLGLYCINAMIDE FORMYLTRANSFERASE"/>
    <property type="match status" value="1"/>
</dbReference>